<proteinExistence type="predicted"/>
<name>A0A0F2M8C8_SPOSC</name>
<dbReference type="Proteomes" id="UP000033710">
    <property type="component" value="Unassembled WGS sequence"/>
</dbReference>
<dbReference type="EMBL" id="AXCR01000007">
    <property type="protein sequence ID" value="KJR85902.1"/>
    <property type="molecule type" value="Genomic_DNA"/>
</dbReference>
<reference evidence="1 2" key="1">
    <citation type="journal article" date="2014" name="BMC Genomics">
        <title>Comparative genomics of the major fungal agents of human and animal Sporotrichosis: Sporothrix schenckii and Sporothrix brasiliensis.</title>
        <authorList>
            <person name="Teixeira M.M."/>
            <person name="de Almeida L.G."/>
            <person name="Kubitschek-Barreira P."/>
            <person name="Alves F.L."/>
            <person name="Kioshima E.S."/>
            <person name="Abadio A.K."/>
            <person name="Fernandes L."/>
            <person name="Derengowski L.S."/>
            <person name="Ferreira K.S."/>
            <person name="Souza R.C."/>
            <person name="Ruiz J.C."/>
            <person name="de Andrade N.C."/>
            <person name="Paes H.C."/>
            <person name="Nicola A.M."/>
            <person name="Albuquerque P."/>
            <person name="Gerber A.L."/>
            <person name="Martins V.P."/>
            <person name="Peconick L.D."/>
            <person name="Neto A.V."/>
            <person name="Chaucanez C.B."/>
            <person name="Silva P.A."/>
            <person name="Cunha O.L."/>
            <person name="de Oliveira F.F."/>
            <person name="dos Santos T.C."/>
            <person name="Barros A.L."/>
            <person name="Soares M.A."/>
            <person name="de Oliveira L.M."/>
            <person name="Marini M.M."/>
            <person name="Villalobos-Duno H."/>
            <person name="Cunha M.M."/>
            <person name="de Hoog S."/>
            <person name="da Silveira J.F."/>
            <person name="Henrissat B."/>
            <person name="Nino-Vega G.A."/>
            <person name="Cisalpino P.S."/>
            <person name="Mora-Montes H.M."/>
            <person name="Almeida S.R."/>
            <person name="Stajich J.E."/>
            <person name="Lopes-Bezerra L.M."/>
            <person name="Vasconcelos A.T."/>
            <person name="Felipe M.S."/>
        </authorList>
    </citation>
    <scope>NUCLEOTIDE SEQUENCE [LARGE SCALE GENOMIC DNA]</scope>
    <source>
        <strain evidence="1 2">1099-18</strain>
    </source>
</reference>
<comment type="caution">
    <text evidence="1">The sequence shown here is derived from an EMBL/GenBank/DDBJ whole genome shotgun (WGS) entry which is preliminary data.</text>
</comment>
<dbReference type="VEuPathDB" id="FungiDB:SPSK_09994"/>
<dbReference type="KEGG" id="ssck:SPSK_09994"/>
<dbReference type="RefSeq" id="XP_016588578.1">
    <property type="nucleotide sequence ID" value="XM_016736558.1"/>
</dbReference>
<dbReference type="GeneID" id="27671835"/>
<evidence type="ECO:0000313" key="2">
    <source>
        <dbReference type="Proteomes" id="UP000033710"/>
    </source>
</evidence>
<dbReference type="AlphaFoldDB" id="A0A0F2M8C8"/>
<reference evidence="1 2" key="2">
    <citation type="journal article" date="2015" name="Eukaryot. Cell">
        <title>Asexual propagation of a virulent clone complex in a human and feline outbreak of sporotrichosis.</title>
        <authorList>
            <person name="Teixeira Mde M."/>
            <person name="Rodrigues A.M."/>
            <person name="Tsui C.K."/>
            <person name="de Almeida L.G."/>
            <person name="Van Diepeningen A.D."/>
            <person name="van den Ende B.G."/>
            <person name="Fernandes G.F."/>
            <person name="Kano R."/>
            <person name="Hamelin R.C."/>
            <person name="Lopes-Bezerra L.M."/>
            <person name="Vasconcelos A.T."/>
            <person name="de Hoog S."/>
            <person name="de Camargo Z.P."/>
            <person name="Felipe M.S."/>
        </authorList>
    </citation>
    <scope>NUCLEOTIDE SEQUENCE [LARGE SCALE GENOMIC DNA]</scope>
    <source>
        <strain evidence="1 2">1099-18</strain>
    </source>
</reference>
<accession>A0A0F2M8C8</accession>
<protein>
    <submittedName>
        <fullName evidence="1">Uncharacterized protein</fullName>
    </submittedName>
</protein>
<organism evidence="1 2">
    <name type="scientific">Sporothrix schenckii 1099-18</name>
    <dbReference type="NCBI Taxonomy" id="1397361"/>
    <lineage>
        <taxon>Eukaryota</taxon>
        <taxon>Fungi</taxon>
        <taxon>Dikarya</taxon>
        <taxon>Ascomycota</taxon>
        <taxon>Pezizomycotina</taxon>
        <taxon>Sordariomycetes</taxon>
        <taxon>Sordariomycetidae</taxon>
        <taxon>Ophiostomatales</taxon>
        <taxon>Ophiostomataceae</taxon>
        <taxon>Sporothrix</taxon>
    </lineage>
</organism>
<evidence type="ECO:0000313" key="1">
    <source>
        <dbReference type="EMBL" id="KJR85902.1"/>
    </source>
</evidence>
<gene>
    <name evidence="1" type="ORF">SPSK_09994</name>
</gene>
<sequence>MSGLCASLGTDRIETEETFCTTRSNPQRVGYMAEDGRGERAQEGIELIMLYERYPDNMRAHNLLLVCLTNDHCQQGYLPFVLTRDAHYAAVPQSKSIRRIFHNGRHATDVEQVGQIGSAEQGRVEHMASPVMATSPFGTNSGL</sequence>